<evidence type="ECO:0000313" key="3">
    <source>
        <dbReference type="Proteomes" id="UP001205910"/>
    </source>
</evidence>
<dbReference type="EMBL" id="BQFK01000001">
    <property type="protein sequence ID" value="GJJ42115.1"/>
    <property type="molecule type" value="Genomic_DNA"/>
</dbReference>
<organism evidence="2 3">
    <name type="scientific">Corynebacterium ulcerans</name>
    <dbReference type="NCBI Taxonomy" id="65058"/>
    <lineage>
        <taxon>Bacteria</taxon>
        <taxon>Bacillati</taxon>
        <taxon>Actinomycetota</taxon>
        <taxon>Actinomycetes</taxon>
        <taxon>Mycobacteriales</taxon>
        <taxon>Corynebacteriaceae</taxon>
        <taxon>Corynebacterium</taxon>
    </lineage>
</organism>
<reference evidence="2 3" key="1">
    <citation type="submission" date="2021-11" db="EMBL/GenBank/DDBJ databases">
        <title>Whole genome sequences of diphtheriae toxin producing Corynebacterium ulcerans isolates from cats in Osaka, Japan.</title>
        <authorList>
            <person name="Umeda K."/>
            <person name="Hirai Y."/>
        </authorList>
    </citation>
    <scope>NUCLEOTIDE SEQUENCE [LARGE SCALE GENOMIC DNA]</scope>
    <source>
        <strain evidence="2 3">12109B-1</strain>
    </source>
</reference>
<proteinExistence type="predicted"/>
<evidence type="ECO:0000256" key="1">
    <source>
        <dbReference type="SAM" id="MobiDB-lite"/>
    </source>
</evidence>
<dbReference type="AlphaFoldDB" id="A0ABD0BHV9"/>
<sequence>MVLVLKLDDYEWGYTDENIACLIDREDYWLNAEYQSWTTDPEDPEVKKAHEERKRSGVKPPPKPIIYPIAQRPQHAAARRAKELLAQVADVEKKPAKQRISIRQLRAGMGR</sequence>
<accession>A0ABD0BHV9</accession>
<dbReference type="RefSeq" id="WP_014835763.1">
    <property type="nucleotide sequence ID" value="NZ_AP019662.1"/>
</dbReference>
<comment type="caution">
    <text evidence="2">The sequence shown here is derived from an EMBL/GenBank/DDBJ whole genome shotgun (WGS) entry which is preliminary data.</text>
</comment>
<evidence type="ECO:0000313" key="2">
    <source>
        <dbReference type="EMBL" id="GJJ42115.1"/>
    </source>
</evidence>
<name>A0ABD0BHV9_CORUL</name>
<protein>
    <submittedName>
        <fullName evidence="2">Uncharacterized protein</fullName>
    </submittedName>
</protein>
<feature type="compositionally biased region" description="Basic and acidic residues" evidence="1">
    <location>
        <begin position="44"/>
        <end position="55"/>
    </location>
</feature>
<dbReference type="Proteomes" id="UP001205910">
    <property type="component" value="Unassembled WGS sequence"/>
</dbReference>
<feature type="region of interest" description="Disordered" evidence="1">
    <location>
        <begin position="38"/>
        <end position="67"/>
    </location>
</feature>
<gene>
    <name evidence="2" type="ORF">CULCOIPH005_03040</name>
</gene>